<keyword evidence="7" id="KW-0406">Ion transport</keyword>
<evidence type="ECO:0000256" key="8">
    <source>
        <dbReference type="ARBA" id="ARBA00023136"/>
    </source>
</evidence>
<proteinExistence type="inferred from homology"/>
<dbReference type="RefSeq" id="WP_013316888.1">
    <property type="nucleotide sequence ID" value="NC_014500.1"/>
</dbReference>
<dbReference type="EMBL" id="CP002038">
    <property type="protein sequence ID" value="ADM97423.1"/>
    <property type="molecule type" value="Genomic_DNA"/>
</dbReference>
<evidence type="ECO:0000256" key="6">
    <source>
        <dbReference type="ARBA" id="ARBA00022989"/>
    </source>
</evidence>
<dbReference type="Gene3D" id="3.40.50.720">
    <property type="entry name" value="NAD(P)-binding Rossmann-like Domain"/>
    <property type="match status" value="1"/>
</dbReference>
<dbReference type="PATRIC" id="fig|198628.6.peg.1226"/>
<feature type="transmembrane region" description="Helical" evidence="9">
    <location>
        <begin position="119"/>
        <end position="137"/>
    </location>
</feature>
<keyword evidence="3" id="KW-0813">Transport</keyword>
<dbReference type="GO" id="GO:0008324">
    <property type="term" value="F:monoatomic cation transmembrane transporter activity"/>
    <property type="evidence" value="ECO:0007669"/>
    <property type="project" value="InterPro"/>
</dbReference>
<evidence type="ECO:0000256" key="1">
    <source>
        <dbReference type="ARBA" id="ARBA00004141"/>
    </source>
</evidence>
<dbReference type="OrthoDB" id="9781411at2"/>
<dbReference type="AlphaFoldDB" id="E0SDX3"/>
<dbReference type="Pfam" id="PF02254">
    <property type="entry name" value="TrkA_N"/>
    <property type="match status" value="1"/>
</dbReference>
<dbReference type="GO" id="GO:0015297">
    <property type="term" value="F:antiporter activity"/>
    <property type="evidence" value="ECO:0007669"/>
    <property type="project" value="UniProtKB-KW"/>
</dbReference>
<dbReference type="GO" id="GO:0006813">
    <property type="term" value="P:potassium ion transport"/>
    <property type="evidence" value="ECO:0007669"/>
    <property type="project" value="InterPro"/>
</dbReference>
<feature type="domain" description="RCK N-terminal" evidence="10">
    <location>
        <begin position="418"/>
        <end position="534"/>
    </location>
</feature>
<dbReference type="Pfam" id="PF00999">
    <property type="entry name" value="Na_H_Exchanger"/>
    <property type="match status" value="1"/>
</dbReference>
<dbReference type="InterPro" id="IPR004771">
    <property type="entry name" value="K/H_exchanger"/>
</dbReference>
<feature type="transmembrane region" description="Helical" evidence="9">
    <location>
        <begin position="6"/>
        <end position="27"/>
    </location>
</feature>
<sequence>MHDNTTPLISTMAIGLVLAFLLGILANRLRISPLVGYLVAGVLVGPFTPGFVADTQLAPEIAELGVILLMFGVGLHFSLRDLMAVKSIAIPGAVAQIVMATLLGAGLSAVLGWSLPEGLVFGLCLSTASTVVLLRALEERQLIDSQRGQIAIGWLIVEDLAMVLTLVLLPAFADMLKTDTTNTSKLLQDLAITLGKVVAFITLMVVVGRRVVPWVLAKSASTGSRELFTLAVLAMALGIAFGAVKLFDVSFALGAFFAGVVLNESELSQRAAHDTLPLRDAFAVLFFVSVGMLFDPMILVSEPLAVLGTLLIIVIGKSMAAFVLVHLFGHSKRTALTISVSLAQIGEFAFILAGLGISLGMLSENGRNLVLAGAILSIMLNPLLFALLERYLAKHETIEEQIVEEAIEEEKQIPVDLCNHALLVGYGRVGSLIGARLYQAGVPMVVIETSRARVDALREQGIKTVLGNATRPDIMDIARLDCASWLLLTIPNGYEAGEIVAAARARRPDLKIIARAHYDDEVAYITDHGADHVVMGEREIAETMITMLNVDEMVAAKACPL</sequence>
<evidence type="ECO:0000313" key="11">
    <source>
        <dbReference type="EMBL" id="ADM97423.1"/>
    </source>
</evidence>
<evidence type="ECO:0000313" key="12">
    <source>
        <dbReference type="Proteomes" id="UP000006859"/>
    </source>
</evidence>
<dbReference type="GeneID" id="55488023"/>
<comment type="similarity">
    <text evidence="2">Belongs to the monovalent cation:proton antiporter 2 (CPA2) transporter (TC 2.A.37) family.</text>
</comment>
<dbReference type="InterPro" id="IPR006153">
    <property type="entry name" value="Cation/H_exchanger_TM"/>
</dbReference>
<feature type="transmembrane region" description="Helical" evidence="9">
    <location>
        <begin position="305"/>
        <end position="328"/>
    </location>
</feature>
<dbReference type="NCBIfam" id="TIGR00932">
    <property type="entry name" value="2a37"/>
    <property type="match status" value="1"/>
</dbReference>
<dbReference type="HOGENOM" id="CLU_005126_9_1_6"/>
<evidence type="ECO:0000256" key="4">
    <source>
        <dbReference type="ARBA" id="ARBA00022449"/>
    </source>
</evidence>
<dbReference type="PANTHER" id="PTHR42751:SF1">
    <property type="entry name" value="CATION_PROTON ANTIPORTER YBAL-RELATED"/>
    <property type="match status" value="1"/>
</dbReference>
<name>E0SDX3_DICD3</name>
<dbReference type="GO" id="GO:1902600">
    <property type="term" value="P:proton transmembrane transport"/>
    <property type="evidence" value="ECO:0007669"/>
    <property type="project" value="InterPro"/>
</dbReference>
<feature type="transmembrane region" description="Helical" evidence="9">
    <location>
        <begin position="335"/>
        <end position="357"/>
    </location>
</feature>
<keyword evidence="6 9" id="KW-1133">Transmembrane helix</keyword>
<comment type="subcellular location">
    <subcellularLocation>
        <location evidence="1">Membrane</location>
        <topology evidence="1">Multi-pass membrane protein</topology>
    </subcellularLocation>
</comment>
<dbReference type="SUPFAM" id="SSF51735">
    <property type="entry name" value="NAD(P)-binding Rossmann-fold domains"/>
    <property type="match status" value="1"/>
</dbReference>
<gene>
    <name evidence="11" type="primary">ybaL</name>
    <name evidence="11" type="ordered locus">Dda3937_03285</name>
</gene>
<feature type="transmembrane region" description="Helical" evidence="9">
    <location>
        <begin position="58"/>
        <end position="77"/>
    </location>
</feature>
<dbReference type="InterPro" id="IPR038770">
    <property type="entry name" value="Na+/solute_symporter_sf"/>
</dbReference>
<keyword evidence="12" id="KW-1185">Reference proteome</keyword>
<keyword evidence="4" id="KW-0050">Antiport</keyword>
<evidence type="ECO:0000256" key="3">
    <source>
        <dbReference type="ARBA" id="ARBA00022448"/>
    </source>
</evidence>
<evidence type="ECO:0000259" key="10">
    <source>
        <dbReference type="PROSITE" id="PS51201"/>
    </source>
</evidence>
<reference evidence="11 12" key="1">
    <citation type="journal article" date="2011" name="J. Bacteriol.">
        <title>Genome sequence of the plant-pathogenic bacterium Dickeya dadantii 3937.</title>
        <authorList>
            <person name="Glasner J.D."/>
            <person name="Yang C.H."/>
            <person name="Reverchon S."/>
            <person name="Hugouvieux-Cotte-Pattat N."/>
            <person name="Condemine G."/>
            <person name="Bohin J.P."/>
            <person name="Van Gijsegem F."/>
            <person name="Yang S."/>
            <person name="Franza T."/>
            <person name="Expert D."/>
            <person name="Plunkett G. III"/>
            <person name="San Francisco M.J."/>
            <person name="Charkowski A.O."/>
            <person name="Py B."/>
            <person name="Bell K."/>
            <person name="Rauscher L."/>
            <person name="Rodriguez-Palenzuela P."/>
            <person name="Toussaint A."/>
            <person name="Holeva M.C."/>
            <person name="He S.Y."/>
            <person name="Douet V."/>
            <person name="Boccara M."/>
            <person name="Blanco C."/>
            <person name="Toth I."/>
            <person name="Anderson B.D."/>
            <person name="Biehl B.S."/>
            <person name="Mau B."/>
            <person name="Flynn S.M."/>
            <person name="Barras F."/>
            <person name="Lindeberg M."/>
            <person name="Birch P.R."/>
            <person name="Tsuyumu S."/>
            <person name="Shi X."/>
            <person name="Hibbing M."/>
            <person name="Yap M.N."/>
            <person name="Carpentier M."/>
            <person name="Dassa E."/>
            <person name="Umehara M."/>
            <person name="Kim J.F."/>
            <person name="Rusch M."/>
            <person name="Soni P."/>
            <person name="Mayhew G.F."/>
            <person name="Fouts D.E."/>
            <person name="Gill S.R."/>
            <person name="Blattner F.R."/>
            <person name="Keen N.T."/>
            <person name="Perna N.T."/>
        </authorList>
    </citation>
    <scope>NUCLEOTIDE SEQUENCE [LARGE SCALE GENOMIC DNA]</scope>
    <source>
        <strain evidence="11 12">3937</strain>
    </source>
</reference>
<organism evidence="11 12">
    <name type="scientific">Dickeya dadantii (strain 3937)</name>
    <name type="common">Erwinia chrysanthemi (strain 3937)</name>
    <dbReference type="NCBI Taxonomy" id="198628"/>
    <lineage>
        <taxon>Bacteria</taxon>
        <taxon>Pseudomonadati</taxon>
        <taxon>Pseudomonadota</taxon>
        <taxon>Gammaproteobacteria</taxon>
        <taxon>Enterobacterales</taxon>
        <taxon>Pectobacteriaceae</taxon>
        <taxon>Dickeya</taxon>
    </lineage>
</organism>
<dbReference type="GO" id="GO:0016020">
    <property type="term" value="C:membrane"/>
    <property type="evidence" value="ECO:0007669"/>
    <property type="project" value="UniProtKB-SubCell"/>
</dbReference>
<dbReference type="STRING" id="198628.Dda3937_03285"/>
<evidence type="ECO:0000256" key="7">
    <source>
        <dbReference type="ARBA" id="ARBA00023065"/>
    </source>
</evidence>
<feature type="transmembrane region" description="Helical" evidence="9">
    <location>
        <begin position="227"/>
        <end position="244"/>
    </location>
</feature>
<evidence type="ECO:0000256" key="2">
    <source>
        <dbReference type="ARBA" id="ARBA00005551"/>
    </source>
</evidence>
<dbReference type="eggNOG" id="COG1226">
    <property type="taxonomic scope" value="Bacteria"/>
</dbReference>
<protein>
    <submittedName>
        <fullName evidence="11">Predicted transporter with NAD(P)-binding Rossmann-fold domain</fullName>
    </submittedName>
</protein>
<dbReference type="PANTHER" id="PTHR42751">
    <property type="entry name" value="SODIUM/HYDROGEN EXCHANGER FAMILY/TRKA DOMAIN PROTEIN"/>
    <property type="match status" value="1"/>
</dbReference>
<dbReference type="InterPro" id="IPR003148">
    <property type="entry name" value="RCK_N"/>
</dbReference>
<feature type="transmembrane region" description="Helical" evidence="9">
    <location>
        <begin position="89"/>
        <end position="113"/>
    </location>
</feature>
<accession>E0SDX3</accession>
<feature type="transmembrane region" description="Helical" evidence="9">
    <location>
        <begin position="190"/>
        <end position="207"/>
    </location>
</feature>
<feature type="transmembrane region" description="Helical" evidence="9">
    <location>
        <begin position="149"/>
        <end position="170"/>
    </location>
</feature>
<dbReference type="KEGG" id="ddd:Dda3937_03285"/>
<dbReference type="Gene3D" id="1.20.1530.20">
    <property type="match status" value="1"/>
</dbReference>
<evidence type="ECO:0000256" key="5">
    <source>
        <dbReference type="ARBA" id="ARBA00022692"/>
    </source>
</evidence>
<dbReference type="eggNOG" id="COG4651">
    <property type="taxonomic scope" value="Bacteria"/>
</dbReference>
<keyword evidence="5 9" id="KW-0812">Transmembrane</keyword>
<dbReference type="Proteomes" id="UP000006859">
    <property type="component" value="Chromosome"/>
</dbReference>
<dbReference type="InterPro" id="IPR036291">
    <property type="entry name" value="NAD(P)-bd_dom_sf"/>
</dbReference>
<feature type="transmembrane region" description="Helical" evidence="9">
    <location>
        <begin position="34"/>
        <end position="52"/>
    </location>
</feature>
<dbReference type="PROSITE" id="PS51201">
    <property type="entry name" value="RCK_N"/>
    <property type="match status" value="1"/>
</dbReference>
<dbReference type="NCBIfam" id="NF007950">
    <property type="entry name" value="PRK10669.1"/>
    <property type="match status" value="1"/>
</dbReference>
<keyword evidence="8 9" id="KW-0472">Membrane</keyword>
<feature type="transmembrane region" description="Helical" evidence="9">
    <location>
        <begin position="369"/>
        <end position="388"/>
    </location>
</feature>
<feature type="transmembrane region" description="Helical" evidence="9">
    <location>
        <begin position="280"/>
        <end position="299"/>
    </location>
</feature>
<evidence type="ECO:0000256" key="9">
    <source>
        <dbReference type="SAM" id="Phobius"/>
    </source>
</evidence>